<evidence type="ECO:0000313" key="3">
    <source>
        <dbReference type="Proteomes" id="UP000522270"/>
    </source>
</evidence>
<organism evidence="2 3">
    <name type="scientific">Pterocles burchelli</name>
    <dbReference type="NCBI Taxonomy" id="2585816"/>
    <lineage>
        <taxon>Eukaryota</taxon>
        <taxon>Metazoa</taxon>
        <taxon>Chordata</taxon>
        <taxon>Craniata</taxon>
        <taxon>Vertebrata</taxon>
        <taxon>Euteleostomi</taxon>
        <taxon>Archelosauria</taxon>
        <taxon>Archosauria</taxon>
        <taxon>Dinosauria</taxon>
        <taxon>Saurischia</taxon>
        <taxon>Theropoda</taxon>
        <taxon>Coelurosauria</taxon>
        <taxon>Aves</taxon>
        <taxon>Neognathae</taxon>
        <taxon>Neoaves</taxon>
        <taxon>Columbimorphae</taxon>
        <taxon>Pterocliformes</taxon>
        <taxon>Pteroclidae</taxon>
        <taxon>Pterocles</taxon>
    </lineage>
</organism>
<keyword evidence="3" id="KW-1185">Reference proteome</keyword>
<proteinExistence type="predicted"/>
<dbReference type="SUPFAM" id="SSF58069">
    <property type="entry name" value="Virus ectodomain"/>
    <property type="match status" value="1"/>
</dbReference>
<reference evidence="2 3" key="1">
    <citation type="submission" date="2019-09" db="EMBL/GenBank/DDBJ databases">
        <title>Bird 10,000 Genomes (B10K) Project - Family phase.</title>
        <authorList>
            <person name="Zhang G."/>
        </authorList>
    </citation>
    <scope>NUCLEOTIDE SEQUENCE [LARGE SCALE GENOMIC DNA]</scope>
    <source>
        <strain evidence="2">B10K-DU-027-49</strain>
        <tissue evidence="2">Muscle</tissue>
    </source>
</reference>
<dbReference type="EMBL" id="VYZE01001604">
    <property type="protein sequence ID" value="NWU71383.1"/>
    <property type="molecule type" value="Genomic_DNA"/>
</dbReference>
<dbReference type="Pfam" id="PF00429">
    <property type="entry name" value="TLV_coat"/>
    <property type="match status" value="1"/>
</dbReference>
<evidence type="ECO:0000256" key="1">
    <source>
        <dbReference type="ARBA" id="ARBA00023157"/>
    </source>
</evidence>
<feature type="non-terminal residue" evidence="2">
    <location>
        <position position="94"/>
    </location>
</feature>
<evidence type="ECO:0000313" key="2">
    <source>
        <dbReference type="EMBL" id="NWU71383.1"/>
    </source>
</evidence>
<comment type="caution">
    <text evidence="2">The sequence shown here is derived from an EMBL/GenBank/DDBJ whole genome shotgun (WGS) entry which is preliminary data.</text>
</comment>
<keyword evidence="1" id="KW-1015">Disulfide bond</keyword>
<dbReference type="Gene3D" id="1.10.287.210">
    <property type="match status" value="1"/>
</dbReference>
<accession>A0A7K5Z1M6</accession>
<dbReference type="InterPro" id="IPR018154">
    <property type="entry name" value="TLV/ENV_coat_polyprotein"/>
</dbReference>
<feature type="non-terminal residue" evidence="2">
    <location>
        <position position="1"/>
    </location>
</feature>
<name>A0A7K5Z1M6_9AVES</name>
<dbReference type="Proteomes" id="UP000522270">
    <property type="component" value="Unassembled WGS sequence"/>
</dbReference>
<dbReference type="PANTHER" id="PTHR10424">
    <property type="entry name" value="VIRAL ENVELOPE PROTEIN"/>
    <property type="match status" value="1"/>
</dbReference>
<dbReference type="PANTHER" id="PTHR10424:SF73">
    <property type="entry name" value="ENDOGENOUS RETROVIRUS GROUP FC1 ENV POLYPROTEIN-RELATED"/>
    <property type="match status" value="1"/>
</dbReference>
<sequence length="94" mass="10267">MVFHSLAQWFLQWLRVNELEKAIINVSAVTEKIGSKPANAISALQEVAQLAEVALQDGMALDMLLASKGRVCIVLKASYCVYVDQSEGISTDLN</sequence>
<dbReference type="OrthoDB" id="8949317at2759"/>
<dbReference type="AlphaFoldDB" id="A0A7K5Z1M6"/>
<protein>
    <submittedName>
        <fullName evidence="2">ERVV2 protein</fullName>
    </submittedName>
</protein>
<gene>
    <name evidence="2" type="primary">Ervv2_3</name>
    <name evidence="2" type="ORF">PTEBUR_R15264</name>
</gene>